<evidence type="ECO:0000313" key="3">
    <source>
        <dbReference type="Proteomes" id="UP000215256"/>
    </source>
</evidence>
<protein>
    <submittedName>
        <fullName evidence="2">Uncharacterized protein</fullName>
    </submittedName>
</protein>
<evidence type="ECO:0000313" key="2">
    <source>
        <dbReference type="EMBL" id="ASV83511.1"/>
    </source>
</evidence>
<feature type="chain" id="PRO_5012670587" evidence="1">
    <location>
        <begin position="27"/>
        <end position="167"/>
    </location>
</feature>
<dbReference type="Proteomes" id="UP000215256">
    <property type="component" value="Chromosome 2"/>
</dbReference>
<keyword evidence="1" id="KW-0732">Signal</keyword>
<organism evidence="2 3">
    <name type="scientific">Ochrobactrum quorumnocens</name>
    <dbReference type="NCBI Taxonomy" id="271865"/>
    <lineage>
        <taxon>Bacteria</taxon>
        <taxon>Pseudomonadati</taxon>
        <taxon>Pseudomonadota</taxon>
        <taxon>Alphaproteobacteria</taxon>
        <taxon>Hyphomicrobiales</taxon>
        <taxon>Brucellaceae</taxon>
        <taxon>Brucella/Ochrobactrum group</taxon>
        <taxon>Ochrobactrum</taxon>
    </lineage>
</organism>
<proteinExistence type="predicted"/>
<evidence type="ECO:0000256" key="1">
    <source>
        <dbReference type="SAM" id="SignalP"/>
    </source>
</evidence>
<gene>
    <name evidence="2" type="ORF">CES85_4291</name>
</gene>
<reference evidence="2 3" key="1">
    <citation type="submission" date="2017-07" db="EMBL/GenBank/DDBJ databases">
        <title>Phylogenetic study on the rhizospheric bacterium Ochrobactrum sp. A44.</title>
        <authorList>
            <person name="Krzyzanowska D.M."/>
            <person name="Ossowicki A."/>
            <person name="Rajewska M."/>
            <person name="Maciag T."/>
            <person name="Kaczynski Z."/>
            <person name="Czerwicka M."/>
            <person name="Jafra S."/>
        </authorList>
    </citation>
    <scope>NUCLEOTIDE SEQUENCE [LARGE SCALE GENOMIC DNA]</scope>
    <source>
        <strain evidence="2 3">A44</strain>
    </source>
</reference>
<sequence length="167" mass="18007">MIKKASEMNRTLRALVLASTINAVFAISHVAIGSAGPAAGAEAAIAQQEMQEQPAPGTDTFGRSQFILSGNPIVPPRDYAKGLEVPDTDDYSPDESGTIYDIAFLGIENGEIQFEVRGYSIADLNSPATGQTSHFPQDQKTVEIRDIVIEIEEVTEGSLTYTIAYRK</sequence>
<dbReference type="KEGG" id="och:CES85_4291"/>
<dbReference type="RefSeq" id="WP_244923199.1">
    <property type="nucleotide sequence ID" value="NZ_CP022603.1"/>
</dbReference>
<accession>A0A248UAS6</accession>
<name>A0A248UAS6_9HYPH</name>
<dbReference type="AlphaFoldDB" id="A0A248UAS6"/>
<dbReference type="EMBL" id="CP022603">
    <property type="protein sequence ID" value="ASV83511.1"/>
    <property type="molecule type" value="Genomic_DNA"/>
</dbReference>
<feature type="signal peptide" evidence="1">
    <location>
        <begin position="1"/>
        <end position="26"/>
    </location>
</feature>